<dbReference type="NCBIfam" id="TIGR02492">
    <property type="entry name" value="flgK_ends"/>
    <property type="match status" value="1"/>
</dbReference>
<dbReference type="Pfam" id="PF21158">
    <property type="entry name" value="flgK_1st_1"/>
    <property type="match status" value="1"/>
</dbReference>
<keyword evidence="13" id="KW-1185">Reference proteome</keyword>
<dbReference type="PANTHER" id="PTHR30033">
    <property type="entry name" value="FLAGELLAR HOOK-ASSOCIATED PROTEIN 1"/>
    <property type="match status" value="1"/>
</dbReference>
<feature type="domain" description="Flagellar hook-associated protein FlgK helical" evidence="11">
    <location>
        <begin position="82"/>
        <end position="317"/>
    </location>
</feature>
<dbReference type="Pfam" id="PF00460">
    <property type="entry name" value="Flg_bb_rod"/>
    <property type="match status" value="1"/>
</dbReference>
<keyword evidence="6 7" id="KW-0975">Bacterial flagellum</keyword>
<gene>
    <name evidence="7" type="primary">flgK</name>
    <name evidence="12" type="ORF">CWE22_08430</name>
</gene>
<keyword evidence="5 7" id="KW-0964">Secreted</keyword>
<dbReference type="Pfam" id="PF06429">
    <property type="entry name" value="Flg_bbr_C"/>
    <property type="match status" value="1"/>
</dbReference>
<dbReference type="GO" id="GO:0009424">
    <property type="term" value="C:bacterial-type flagellum hook"/>
    <property type="evidence" value="ECO:0007669"/>
    <property type="project" value="UniProtKB-UniRule"/>
</dbReference>
<dbReference type="PRINTS" id="PR01005">
    <property type="entry name" value="FLGHOOKAP1"/>
</dbReference>
<name>A0A7Z7EUH4_9GAMM</name>
<evidence type="ECO:0000256" key="7">
    <source>
        <dbReference type="RuleBase" id="RU362065"/>
    </source>
</evidence>
<accession>A0A7Z7EUH4</accession>
<feature type="domain" description="Flagellar hook-associated protein 1 D2-like" evidence="10">
    <location>
        <begin position="326"/>
        <end position="406"/>
    </location>
</feature>
<sequence length="535" mass="57460">MSIFSIGLSGLSTAQQALYTTSNNITNVYTPGYNREIVMMTESNGNGVRVTDVQRQFNQFVATRLNAASGTLSSLQAYQNELGQIDNLLSDEAAGLAPMMQKFFSSMSQMASSPSDPASREGVMGAARTMVAQFRSLDQYAEDIGRSVNQQLEAEVELVNTYTQQIADLNREIVLARGFDGKTPNNLANQRDQLVHELSQRIDIRVNENSSGAYSVSLSSGLPLVSGENTYQLTARPGANDPTQVMVGYTDPAGNFSELQERNFQRGTLGGLMEFRRDSLDKLQNQLGQLAYSFATAMNEQHTQGLDLNQQPGAEMFSIGSPQVFMNANNTSTVTAAATITDSDALLATGFNVRTNDDGSFTVTRADNGREVAAAFDVGTNTLSFAGVEMTLSGTPNTNDAFRVEPVKGLASTFSFELNDGAEIAAAQSTGSGDNRNALAMLELQNQKTIGGTATFNQAYAGMVSTVGNKMSVVKANLAAQEGLTSQLEALQQSESGVNLDEEAANLVRFQQYYQANAKVIETGTTLLDTILSLR</sequence>
<dbReference type="GO" id="GO:0005576">
    <property type="term" value="C:extracellular region"/>
    <property type="evidence" value="ECO:0007669"/>
    <property type="project" value="UniProtKB-SubCell"/>
</dbReference>
<evidence type="ECO:0000259" key="10">
    <source>
        <dbReference type="Pfam" id="PF21158"/>
    </source>
</evidence>
<comment type="similarity">
    <text evidence="3 7">Belongs to the flagella basal body rod proteins family.</text>
</comment>
<dbReference type="InterPro" id="IPR049119">
    <property type="entry name" value="FlgK_D2-like"/>
</dbReference>
<dbReference type="InterPro" id="IPR002371">
    <property type="entry name" value="FlgK"/>
</dbReference>
<evidence type="ECO:0000256" key="3">
    <source>
        <dbReference type="ARBA" id="ARBA00009677"/>
    </source>
</evidence>
<protein>
    <recommendedName>
        <fullName evidence="4 7">Flagellar hook-associated protein 1</fullName>
        <shortName evidence="7">HAP1</shortName>
    </recommendedName>
</protein>
<evidence type="ECO:0000256" key="5">
    <source>
        <dbReference type="ARBA" id="ARBA00022525"/>
    </source>
</evidence>
<dbReference type="SUPFAM" id="SSF64518">
    <property type="entry name" value="Phase 1 flagellin"/>
    <property type="match status" value="1"/>
</dbReference>
<dbReference type="Pfam" id="PF22638">
    <property type="entry name" value="FlgK_D1"/>
    <property type="match status" value="1"/>
</dbReference>
<dbReference type="Proteomes" id="UP000287766">
    <property type="component" value="Unassembled WGS sequence"/>
</dbReference>
<evidence type="ECO:0000259" key="8">
    <source>
        <dbReference type="Pfam" id="PF00460"/>
    </source>
</evidence>
<evidence type="ECO:0000256" key="4">
    <source>
        <dbReference type="ARBA" id="ARBA00016244"/>
    </source>
</evidence>
<dbReference type="GO" id="GO:0005198">
    <property type="term" value="F:structural molecule activity"/>
    <property type="evidence" value="ECO:0007669"/>
    <property type="project" value="UniProtKB-UniRule"/>
</dbReference>
<feature type="domain" description="Flagellar basal-body/hook protein C-terminal" evidence="9">
    <location>
        <begin position="495"/>
        <end position="534"/>
    </location>
</feature>
<evidence type="ECO:0000256" key="1">
    <source>
        <dbReference type="ARBA" id="ARBA00004365"/>
    </source>
</evidence>
<dbReference type="InterPro" id="IPR010930">
    <property type="entry name" value="Flg_bb/hook_C_dom"/>
</dbReference>
<dbReference type="InterPro" id="IPR001444">
    <property type="entry name" value="Flag_bb_rod_N"/>
</dbReference>
<evidence type="ECO:0000259" key="11">
    <source>
        <dbReference type="Pfam" id="PF22638"/>
    </source>
</evidence>
<evidence type="ECO:0000256" key="2">
    <source>
        <dbReference type="ARBA" id="ARBA00004613"/>
    </source>
</evidence>
<organism evidence="12 13">
    <name type="scientific">Pseudidiomarina aestuarii</name>
    <dbReference type="NCBI Taxonomy" id="624146"/>
    <lineage>
        <taxon>Bacteria</taxon>
        <taxon>Pseudomonadati</taxon>
        <taxon>Pseudomonadota</taxon>
        <taxon>Gammaproteobacteria</taxon>
        <taxon>Alteromonadales</taxon>
        <taxon>Idiomarinaceae</taxon>
        <taxon>Pseudidiomarina</taxon>
    </lineage>
</organism>
<dbReference type="InterPro" id="IPR053927">
    <property type="entry name" value="FlgK_helical"/>
</dbReference>
<dbReference type="GO" id="GO:0044780">
    <property type="term" value="P:bacterial-type flagellum assembly"/>
    <property type="evidence" value="ECO:0007669"/>
    <property type="project" value="InterPro"/>
</dbReference>
<keyword evidence="12" id="KW-0966">Cell projection</keyword>
<evidence type="ECO:0000256" key="6">
    <source>
        <dbReference type="ARBA" id="ARBA00023143"/>
    </source>
</evidence>
<comment type="caution">
    <text evidence="12">The sequence shown here is derived from an EMBL/GenBank/DDBJ whole genome shotgun (WGS) entry which is preliminary data.</text>
</comment>
<reference evidence="13" key="1">
    <citation type="journal article" date="2018" name="Front. Microbiol.">
        <title>Genome-Based Analysis Reveals the Taxonomy and Diversity of the Family Idiomarinaceae.</title>
        <authorList>
            <person name="Liu Y."/>
            <person name="Lai Q."/>
            <person name="Shao Z."/>
        </authorList>
    </citation>
    <scope>NUCLEOTIDE SEQUENCE [LARGE SCALE GENOMIC DNA]</scope>
    <source>
        <strain evidence="13">KYW314</strain>
    </source>
</reference>
<feature type="domain" description="Flagellar basal body rod protein N-terminal" evidence="8">
    <location>
        <begin position="6"/>
        <end position="33"/>
    </location>
</feature>
<keyword evidence="12" id="KW-0969">Cilium</keyword>
<proteinExistence type="inferred from homology"/>
<evidence type="ECO:0000313" key="12">
    <source>
        <dbReference type="EMBL" id="RUO42158.1"/>
    </source>
</evidence>
<dbReference type="PANTHER" id="PTHR30033:SF1">
    <property type="entry name" value="FLAGELLAR HOOK-ASSOCIATED PROTEIN 1"/>
    <property type="match status" value="1"/>
</dbReference>
<evidence type="ECO:0000259" key="9">
    <source>
        <dbReference type="Pfam" id="PF06429"/>
    </source>
</evidence>
<dbReference type="RefSeq" id="WP_169930880.1">
    <property type="nucleotide sequence ID" value="NZ_PIPR01000001.1"/>
</dbReference>
<keyword evidence="12" id="KW-0282">Flagellum</keyword>
<dbReference type="AlphaFoldDB" id="A0A7Z7EUH4"/>
<comment type="subcellular location">
    <subcellularLocation>
        <location evidence="1 7">Bacterial flagellum</location>
    </subcellularLocation>
    <subcellularLocation>
        <location evidence="2 7">Secreted</location>
    </subcellularLocation>
</comment>
<dbReference type="EMBL" id="PIPR01000001">
    <property type="protein sequence ID" value="RUO42158.1"/>
    <property type="molecule type" value="Genomic_DNA"/>
</dbReference>
<evidence type="ECO:0000313" key="13">
    <source>
        <dbReference type="Proteomes" id="UP000287766"/>
    </source>
</evidence>